<evidence type="ECO:0000256" key="1">
    <source>
        <dbReference type="ARBA" id="ARBA00023015"/>
    </source>
</evidence>
<gene>
    <name evidence="6" type="ORF">GCM10009680_71510</name>
</gene>
<comment type="caution">
    <text evidence="6">The sequence shown here is derived from an EMBL/GenBank/DDBJ whole genome shotgun (WGS) entry which is preliminary data.</text>
</comment>
<dbReference type="InterPro" id="IPR036388">
    <property type="entry name" value="WH-like_DNA-bd_sf"/>
</dbReference>
<dbReference type="Gene3D" id="1.20.120.530">
    <property type="entry name" value="GntR ligand-binding domain-like"/>
    <property type="match status" value="1"/>
</dbReference>
<dbReference type="PROSITE" id="PS50949">
    <property type="entry name" value="HTH_GNTR"/>
    <property type="match status" value="1"/>
</dbReference>
<organism evidence="6 7">
    <name type="scientific">Streptomyces yatensis</name>
    <dbReference type="NCBI Taxonomy" id="155177"/>
    <lineage>
        <taxon>Bacteria</taxon>
        <taxon>Bacillati</taxon>
        <taxon>Actinomycetota</taxon>
        <taxon>Actinomycetes</taxon>
        <taxon>Kitasatosporales</taxon>
        <taxon>Streptomycetaceae</taxon>
        <taxon>Streptomyces</taxon>
        <taxon>Streptomyces violaceusniger group</taxon>
    </lineage>
</organism>
<dbReference type="Pfam" id="PF00392">
    <property type="entry name" value="GntR"/>
    <property type="match status" value="1"/>
</dbReference>
<keyword evidence="3" id="KW-0804">Transcription</keyword>
<proteinExistence type="predicted"/>
<feature type="region of interest" description="Disordered" evidence="4">
    <location>
        <begin position="1"/>
        <end position="49"/>
    </location>
</feature>
<dbReference type="InterPro" id="IPR000524">
    <property type="entry name" value="Tscrpt_reg_HTH_GntR"/>
</dbReference>
<name>A0ABN2J863_9ACTN</name>
<evidence type="ECO:0000313" key="6">
    <source>
        <dbReference type="EMBL" id="GAA1719725.1"/>
    </source>
</evidence>
<evidence type="ECO:0000256" key="4">
    <source>
        <dbReference type="SAM" id="MobiDB-lite"/>
    </source>
</evidence>
<dbReference type="SUPFAM" id="SSF46785">
    <property type="entry name" value="Winged helix' DNA-binding domain"/>
    <property type="match status" value="1"/>
</dbReference>
<keyword evidence="7" id="KW-1185">Reference proteome</keyword>
<protein>
    <submittedName>
        <fullName evidence="6">GntR family transcriptional regulator</fullName>
    </submittedName>
</protein>
<evidence type="ECO:0000313" key="7">
    <source>
        <dbReference type="Proteomes" id="UP001499947"/>
    </source>
</evidence>
<dbReference type="Gene3D" id="1.10.10.10">
    <property type="entry name" value="Winged helix-like DNA-binding domain superfamily/Winged helix DNA-binding domain"/>
    <property type="match status" value="1"/>
</dbReference>
<dbReference type="InterPro" id="IPR011711">
    <property type="entry name" value="GntR_C"/>
</dbReference>
<dbReference type="SMART" id="SM00895">
    <property type="entry name" value="FCD"/>
    <property type="match status" value="1"/>
</dbReference>
<sequence length="282" mass="30501">MANGTKGVNRRSGESSGGSSDESPGLPESPETAESAAVPEAPETAGATGYSQVSGLAAGLEADRALLGRTSTAERVADILRDRIAEGFFPPGTRLSEDSVGGALGVSRNTLREAFRLLTHERLLVHELNRGVFVRVVTVDDLNDIYRVRRLVECATVRGLGEPPYAVQAVEAAVLAGERAARDRAWQDLSTANIRFHQAIVSLAGSPRADELMRGVLAELRLVFHVMADPRRFHAPYLVRNRQILEVLQSGDAVEAERLLASYLDDSQGQLADAYGRKMSRR</sequence>
<dbReference type="Pfam" id="PF07729">
    <property type="entry name" value="FCD"/>
    <property type="match status" value="1"/>
</dbReference>
<dbReference type="InterPro" id="IPR036390">
    <property type="entry name" value="WH_DNA-bd_sf"/>
</dbReference>
<dbReference type="PANTHER" id="PTHR43537:SF45">
    <property type="entry name" value="GNTR FAMILY REGULATORY PROTEIN"/>
    <property type="match status" value="1"/>
</dbReference>
<dbReference type="EMBL" id="BAAALR010000089">
    <property type="protein sequence ID" value="GAA1719725.1"/>
    <property type="molecule type" value="Genomic_DNA"/>
</dbReference>
<dbReference type="CDD" id="cd07377">
    <property type="entry name" value="WHTH_GntR"/>
    <property type="match status" value="1"/>
</dbReference>
<accession>A0ABN2J863</accession>
<keyword evidence="2" id="KW-0238">DNA-binding</keyword>
<dbReference type="SUPFAM" id="SSF48008">
    <property type="entry name" value="GntR ligand-binding domain-like"/>
    <property type="match status" value="1"/>
</dbReference>
<evidence type="ECO:0000256" key="3">
    <source>
        <dbReference type="ARBA" id="ARBA00023163"/>
    </source>
</evidence>
<feature type="compositionally biased region" description="Low complexity" evidence="4">
    <location>
        <begin position="17"/>
        <end position="30"/>
    </location>
</feature>
<dbReference type="PANTHER" id="PTHR43537">
    <property type="entry name" value="TRANSCRIPTIONAL REGULATOR, GNTR FAMILY"/>
    <property type="match status" value="1"/>
</dbReference>
<evidence type="ECO:0000256" key="2">
    <source>
        <dbReference type="ARBA" id="ARBA00023125"/>
    </source>
</evidence>
<dbReference type="InterPro" id="IPR008920">
    <property type="entry name" value="TF_FadR/GntR_C"/>
</dbReference>
<feature type="domain" description="HTH gntR-type" evidence="5">
    <location>
        <begin position="70"/>
        <end position="137"/>
    </location>
</feature>
<dbReference type="Proteomes" id="UP001499947">
    <property type="component" value="Unassembled WGS sequence"/>
</dbReference>
<evidence type="ECO:0000259" key="5">
    <source>
        <dbReference type="PROSITE" id="PS50949"/>
    </source>
</evidence>
<reference evidence="6 7" key="1">
    <citation type="journal article" date="2019" name="Int. J. Syst. Evol. Microbiol.">
        <title>The Global Catalogue of Microorganisms (GCM) 10K type strain sequencing project: providing services to taxonomists for standard genome sequencing and annotation.</title>
        <authorList>
            <consortium name="The Broad Institute Genomics Platform"/>
            <consortium name="The Broad Institute Genome Sequencing Center for Infectious Disease"/>
            <person name="Wu L."/>
            <person name="Ma J."/>
        </authorList>
    </citation>
    <scope>NUCLEOTIDE SEQUENCE [LARGE SCALE GENOMIC DNA]</scope>
    <source>
        <strain evidence="6 7">JCM 13244</strain>
    </source>
</reference>
<keyword evidence="1" id="KW-0805">Transcription regulation</keyword>
<dbReference type="SMART" id="SM00345">
    <property type="entry name" value="HTH_GNTR"/>
    <property type="match status" value="1"/>
</dbReference>